<sequence>MTLGGGSHAESAMAAFSRRQGQLESWRDSDTAKESSDIRNRPKRVKFADKCIFQAACASNDKAQVARMVRDGYDINAVDEDGITALHQACIDDNFEMVEFLLDNGADVNISDNEGWTPLHAVASCCYASITKLLLENGADVVALNNDCCIPLDICKNEEIKELFKQEINGRGIDLHEARRREEIKMIEDSKKWINSGDYQETPHPLTGATGLHVAACKGYIKVIDLLLKAGANINSQDFDGWTPLHAAAHWGQKEACEVLLENMCDMNVKNNCDQTAFDVADDSIVPILEDFKKKHDVNKNIDSVGKQTNVLPLPPKKKPPKAVFDEGLTIVTSQPGRIPEISNSASEEEEANEAEDTVGELPSSDPADFLTLNTLHSDDKDEICNVVVPKDSDVPTRIGDLRDSPKLVKSAEKETDISVVPGSASPSSSAAAVSGNSGMPNVVPLAHKPHVDSPVEDNTPSWRRGGSLRTRTNASQYVEDKANDRTVRRTRSETSQGSDVNLRRAYSFESDSTFYTRLTSARNRIKAIEAASAAMTANLLDPTSLNSNHDLPLISSSLTNQNNPPHTFNSLEVVLRRKDTDSPRSPRPSTISTSTPQQRPSSAASNNNTVQLRRSFVPPARDEESETQRKAHAKRVRETRRSTQGVTLEELKSAEQYVKNSQQQANATLSGPAPFESNPPYSATVPANISTVLRKEEEQSLERRPSWRLRVDDTDRNKFSLEDTRNPAPRSTTSGSASASSGLTPDNMVLVPRSPSARRSNKTESAPAGKPPRPPQEERDGHALDEEKEKEMKNSGAQGAILRKKKQKRRSTGVVQYNTDGADPDRQDSSLSDAETGSGRGSGLSNDVDQTGADSSRSENGVSRINYKKLYEEILKENILLKTRISRFEEEVSDLKIKLEKVQSQTPRITCDESEKREKRALELKMEAMELELREVRHLKSENQKIRDENGALIRVIKIKQLRIFHVYKRFMFEKKKKSLMKEDGRVVDKTLRAS</sequence>
<evidence type="ECO:0000256" key="9">
    <source>
        <dbReference type="SAM" id="Coils"/>
    </source>
</evidence>
<proteinExistence type="predicted"/>
<feature type="domain" description="cGMP-dependent protein kinase interacting" evidence="11">
    <location>
        <begin position="867"/>
        <end position="958"/>
    </location>
</feature>
<feature type="compositionally biased region" description="Basic and acidic residues" evidence="10">
    <location>
        <begin position="575"/>
        <end position="585"/>
    </location>
</feature>
<comment type="subcellular location">
    <subcellularLocation>
        <location evidence="1">Cytoplasm</location>
    </subcellularLocation>
</comment>
<dbReference type="Pfam" id="PF12796">
    <property type="entry name" value="Ank_2"/>
    <property type="match status" value="2"/>
</dbReference>
<evidence type="ECO:0000313" key="13">
    <source>
        <dbReference type="Proteomes" id="UP000708208"/>
    </source>
</evidence>
<dbReference type="GO" id="GO:0019208">
    <property type="term" value="F:phosphatase regulator activity"/>
    <property type="evidence" value="ECO:0007669"/>
    <property type="project" value="TreeGrafter"/>
</dbReference>
<feature type="region of interest" description="Disordered" evidence="10">
    <location>
        <begin position="719"/>
        <end position="862"/>
    </location>
</feature>
<feature type="coiled-coil region" evidence="9">
    <location>
        <begin position="872"/>
        <end position="950"/>
    </location>
</feature>
<feature type="region of interest" description="Disordered" evidence="10">
    <location>
        <begin position="557"/>
        <end position="685"/>
    </location>
</feature>
<keyword evidence="5 8" id="KW-0040">ANK repeat</keyword>
<protein>
    <recommendedName>
        <fullName evidence="6">Protein phosphatase 1 regulatory subunit 12A</fullName>
    </recommendedName>
    <alternativeName>
        <fullName evidence="7">Myosin phosphatase-targeting subunit 1</fullName>
    </alternativeName>
</protein>
<dbReference type="PANTHER" id="PTHR24179:SF21">
    <property type="entry name" value="MYOSIN BINDING SUBUNIT, ISOFORM O"/>
    <property type="match status" value="1"/>
</dbReference>
<evidence type="ECO:0000256" key="4">
    <source>
        <dbReference type="ARBA" id="ARBA00022737"/>
    </source>
</evidence>
<dbReference type="EMBL" id="CAJVCH010529964">
    <property type="protein sequence ID" value="CAG7823579.1"/>
    <property type="molecule type" value="Genomic_DNA"/>
</dbReference>
<dbReference type="GO" id="GO:0005737">
    <property type="term" value="C:cytoplasm"/>
    <property type="evidence" value="ECO:0007669"/>
    <property type="project" value="UniProtKB-SubCell"/>
</dbReference>
<feature type="compositionally biased region" description="Basic and acidic residues" evidence="10">
    <location>
        <begin position="407"/>
        <end position="417"/>
    </location>
</feature>
<dbReference type="AlphaFoldDB" id="A0A8J2LIK7"/>
<dbReference type="PROSITE" id="PS50088">
    <property type="entry name" value="ANK_REPEAT"/>
    <property type="match status" value="4"/>
</dbReference>
<feature type="compositionally biased region" description="Basic and acidic residues" evidence="10">
    <location>
        <begin position="621"/>
        <end position="630"/>
    </location>
</feature>
<dbReference type="GO" id="GO:0019901">
    <property type="term" value="F:protein kinase binding"/>
    <property type="evidence" value="ECO:0007669"/>
    <property type="project" value="InterPro"/>
</dbReference>
<dbReference type="GO" id="GO:0004857">
    <property type="term" value="F:enzyme inhibitor activity"/>
    <property type="evidence" value="ECO:0007669"/>
    <property type="project" value="TreeGrafter"/>
</dbReference>
<dbReference type="SMART" id="SM00248">
    <property type="entry name" value="ANK"/>
    <property type="match status" value="4"/>
</dbReference>
<dbReference type="Pfam" id="PF15898">
    <property type="entry name" value="PRKG1_interact"/>
    <property type="match status" value="1"/>
</dbReference>
<feature type="compositionally biased region" description="Polar residues" evidence="10">
    <location>
        <begin position="844"/>
        <end position="862"/>
    </location>
</feature>
<feature type="compositionally biased region" description="Low complexity" evidence="10">
    <location>
        <begin position="588"/>
        <end position="603"/>
    </location>
</feature>
<evidence type="ECO:0000256" key="2">
    <source>
        <dbReference type="ARBA" id="ARBA00022473"/>
    </source>
</evidence>
<dbReference type="FunFam" id="1.25.40.20:FF:000876">
    <property type="entry name" value="Protein phosphatase 1 regulatory subunit 12A"/>
    <property type="match status" value="1"/>
</dbReference>
<gene>
    <name evidence="12" type="ORF">AFUS01_LOCUS33789</name>
</gene>
<feature type="repeat" description="ANK" evidence="8">
    <location>
        <begin position="114"/>
        <end position="146"/>
    </location>
</feature>
<feature type="compositionally biased region" description="Acidic residues" evidence="10">
    <location>
        <begin position="347"/>
        <end position="359"/>
    </location>
</feature>
<evidence type="ECO:0000256" key="6">
    <source>
        <dbReference type="ARBA" id="ARBA00044128"/>
    </source>
</evidence>
<evidence type="ECO:0000256" key="8">
    <source>
        <dbReference type="PROSITE-ProRule" id="PRU00023"/>
    </source>
</evidence>
<dbReference type="InterPro" id="IPR031775">
    <property type="entry name" value="PRKG1_interact"/>
</dbReference>
<keyword evidence="9" id="KW-0175">Coiled coil</keyword>
<evidence type="ECO:0000256" key="3">
    <source>
        <dbReference type="ARBA" id="ARBA00022490"/>
    </source>
</evidence>
<comment type="caution">
    <text evidence="12">The sequence shown here is derived from an EMBL/GenBank/DDBJ whole genome shotgun (WGS) entry which is preliminary data.</text>
</comment>
<accession>A0A8J2LIK7</accession>
<feature type="compositionally biased region" description="Polar residues" evidence="10">
    <location>
        <begin position="557"/>
        <end position="571"/>
    </location>
</feature>
<feature type="repeat" description="ANK" evidence="8">
    <location>
        <begin position="81"/>
        <end position="113"/>
    </location>
</feature>
<evidence type="ECO:0000256" key="7">
    <source>
        <dbReference type="ARBA" id="ARBA00044333"/>
    </source>
</evidence>
<evidence type="ECO:0000256" key="1">
    <source>
        <dbReference type="ARBA" id="ARBA00004496"/>
    </source>
</evidence>
<feature type="compositionally biased region" description="Low complexity" evidence="10">
    <location>
        <begin position="419"/>
        <end position="436"/>
    </location>
</feature>
<organism evidence="12 13">
    <name type="scientific">Allacma fusca</name>
    <dbReference type="NCBI Taxonomy" id="39272"/>
    <lineage>
        <taxon>Eukaryota</taxon>
        <taxon>Metazoa</taxon>
        <taxon>Ecdysozoa</taxon>
        <taxon>Arthropoda</taxon>
        <taxon>Hexapoda</taxon>
        <taxon>Collembola</taxon>
        <taxon>Symphypleona</taxon>
        <taxon>Sminthuridae</taxon>
        <taxon>Allacma</taxon>
    </lineage>
</organism>
<dbReference type="InterPro" id="IPR051226">
    <property type="entry name" value="PP1_Regulatory_Subunit"/>
</dbReference>
<feature type="region of interest" description="Disordered" evidence="10">
    <location>
        <begin position="451"/>
        <end position="499"/>
    </location>
</feature>
<feature type="compositionally biased region" description="Low complexity" evidence="10">
    <location>
        <begin position="732"/>
        <end position="743"/>
    </location>
</feature>
<evidence type="ECO:0000259" key="11">
    <source>
        <dbReference type="Pfam" id="PF15898"/>
    </source>
</evidence>
<feature type="repeat" description="ANK" evidence="8">
    <location>
        <begin position="207"/>
        <end position="239"/>
    </location>
</feature>
<feature type="compositionally biased region" description="Basic residues" evidence="10">
    <location>
        <begin position="803"/>
        <end position="812"/>
    </location>
</feature>
<reference evidence="12" key="1">
    <citation type="submission" date="2021-06" db="EMBL/GenBank/DDBJ databases">
        <authorList>
            <person name="Hodson N. C."/>
            <person name="Mongue J. A."/>
            <person name="Jaron S. K."/>
        </authorList>
    </citation>
    <scope>NUCLEOTIDE SEQUENCE</scope>
</reference>
<feature type="repeat" description="ANK" evidence="8">
    <location>
        <begin position="240"/>
        <end position="272"/>
    </location>
</feature>
<dbReference type="OrthoDB" id="19014at2759"/>
<feature type="region of interest" description="Disordered" evidence="10">
    <location>
        <begin position="407"/>
        <end position="436"/>
    </location>
</feature>
<feature type="compositionally biased region" description="Basic and acidic residues" evidence="10">
    <location>
        <begin position="25"/>
        <end position="39"/>
    </location>
</feature>
<name>A0A8J2LIK7_9HEXA</name>
<feature type="compositionally biased region" description="Polar residues" evidence="10">
    <location>
        <begin position="604"/>
        <end position="613"/>
    </location>
</feature>
<dbReference type="PROSITE" id="PS50297">
    <property type="entry name" value="ANK_REP_REGION"/>
    <property type="match status" value="4"/>
</dbReference>
<dbReference type="CDD" id="cd21930">
    <property type="entry name" value="IPD_PPP1R12"/>
    <property type="match status" value="1"/>
</dbReference>
<feature type="compositionally biased region" description="Basic and acidic residues" evidence="10">
    <location>
        <begin position="479"/>
        <end position="493"/>
    </location>
</feature>
<keyword evidence="13" id="KW-1185">Reference proteome</keyword>
<evidence type="ECO:0000256" key="5">
    <source>
        <dbReference type="ARBA" id="ARBA00023043"/>
    </source>
</evidence>
<keyword evidence="4" id="KW-0677">Repeat</keyword>
<feature type="compositionally biased region" description="Polar residues" evidence="10">
    <location>
        <begin position="659"/>
        <end position="670"/>
    </location>
</feature>
<evidence type="ECO:0000313" key="12">
    <source>
        <dbReference type="EMBL" id="CAG7823579.1"/>
    </source>
</evidence>
<feature type="compositionally biased region" description="Basic and acidic residues" evidence="10">
    <location>
        <begin position="776"/>
        <end position="794"/>
    </location>
</feature>
<evidence type="ECO:0000256" key="10">
    <source>
        <dbReference type="SAM" id="MobiDB-lite"/>
    </source>
</evidence>
<dbReference type="Proteomes" id="UP000708208">
    <property type="component" value="Unassembled WGS sequence"/>
</dbReference>
<dbReference type="FunFam" id="1.25.40.20:FF:000004">
    <property type="entry name" value="Phosphatase 1 regulatory subunit 12A"/>
    <property type="match status" value="1"/>
</dbReference>
<dbReference type="InterPro" id="IPR002110">
    <property type="entry name" value="Ankyrin_rpt"/>
</dbReference>
<dbReference type="PANTHER" id="PTHR24179">
    <property type="entry name" value="PROTEIN PHOSPHATASE 1 REGULATORY SUBUNIT 12"/>
    <property type="match status" value="1"/>
</dbReference>
<keyword evidence="2" id="KW-0217">Developmental protein</keyword>
<feature type="region of interest" description="Disordered" evidence="10">
    <location>
        <begin position="1"/>
        <end position="39"/>
    </location>
</feature>
<feature type="region of interest" description="Disordered" evidence="10">
    <location>
        <begin position="337"/>
        <end position="369"/>
    </location>
</feature>
<keyword evidence="3" id="KW-0963">Cytoplasm</keyword>